<dbReference type="SUPFAM" id="SSF53474">
    <property type="entry name" value="alpha/beta-Hydrolases"/>
    <property type="match status" value="1"/>
</dbReference>
<reference evidence="3 4" key="1">
    <citation type="submission" date="2019-02" db="EMBL/GenBank/DDBJ databases">
        <title>Prokaryotic population dynamics and viral predation in marine succession experiment using metagenomics: the confinement effect.</title>
        <authorList>
            <person name="Haro-Moreno J.M."/>
            <person name="Rodriguez-Valera F."/>
            <person name="Lopez-Perez M."/>
        </authorList>
    </citation>
    <scope>NUCLEOTIDE SEQUENCE [LARGE SCALE GENOMIC DNA]</scope>
    <source>
        <strain evidence="3">MED-G167</strain>
    </source>
</reference>
<dbReference type="Pfam" id="PF00326">
    <property type="entry name" value="Peptidase_S9"/>
    <property type="match status" value="1"/>
</dbReference>
<proteinExistence type="predicted"/>
<comment type="caution">
    <text evidence="3">The sequence shown here is derived from an EMBL/GenBank/DDBJ whole genome shotgun (WGS) entry which is preliminary data.</text>
</comment>
<organism evidence="3 4">
    <name type="scientific">SAR86 cluster bacterium</name>
    <dbReference type="NCBI Taxonomy" id="2030880"/>
    <lineage>
        <taxon>Bacteria</taxon>
        <taxon>Pseudomonadati</taxon>
        <taxon>Pseudomonadota</taxon>
        <taxon>Gammaproteobacteria</taxon>
        <taxon>SAR86 cluster</taxon>
    </lineage>
</organism>
<evidence type="ECO:0000313" key="4">
    <source>
        <dbReference type="Proteomes" id="UP000318359"/>
    </source>
</evidence>
<dbReference type="PANTHER" id="PTHR42776">
    <property type="entry name" value="SERINE PEPTIDASE S9 FAMILY MEMBER"/>
    <property type="match status" value="1"/>
</dbReference>
<keyword evidence="1" id="KW-0378">Hydrolase</keyword>
<feature type="non-terminal residue" evidence="3">
    <location>
        <position position="1"/>
    </location>
</feature>
<accession>A0A520M587</accession>
<sequence length="538" mass="61873">IPMMVDTLPQFPNKVLISVNRRPSSVWKYRDVYMVDLNTNELTLVAAEPALEDELFGSWILDNNAVPRGFSSNHDKGEDSKPNSPRDGLFEYYYLYNVADGSFEKIWSCENREACFHPLTFDFDDRHLFGVGQAINPDGSIHEYTDTNALWLFDTKTRKFVEKVFHDKDFDFSNPEWGDNNGYVLKDIVNKKLLGLSYYTSKREYIYFDQNYANIRTGIESAFPGQTVSINPSDTMDKFIINTSSDRHLRTTYLYDLKKGNIQLIDKYAPWLEEYEFGKMQPISFTARDGLKLHGYMTLPPNYKKGTKIPFIVHPHGGPHARDRYGFRPEVQLYATRGYGVIQVNFRGSTGYGLKHMNAAKKQWSLGMHDDLLDGLFWANEQGYVDMDNVCISGASYGGYSAMVGITKNADIFKCAVNYVGVVNLVSIMGDKQWMFSDMGRPSWNKGMGHQVDDRELLERASPINYLDNIKGELFVVHGRKDRNVSYKQVLELKDALEDKGIPFEYMIRGDEAHGFYAETNNLELYTEMEKFLKRNLN</sequence>
<dbReference type="InterPro" id="IPR001375">
    <property type="entry name" value="Peptidase_S9_cat"/>
</dbReference>
<dbReference type="Proteomes" id="UP000318359">
    <property type="component" value="Unassembled WGS sequence"/>
</dbReference>
<protein>
    <submittedName>
        <fullName evidence="3">S9 family peptidase</fullName>
    </submittedName>
</protein>
<dbReference type="GO" id="GO:0006508">
    <property type="term" value="P:proteolysis"/>
    <property type="evidence" value="ECO:0007669"/>
    <property type="project" value="InterPro"/>
</dbReference>
<evidence type="ECO:0000256" key="1">
    <source>
        <dbReference type="ARBA" id="ARBA00022801"/>
    </source>
</evidence>
<dbReference type="PANTHER" id="PTHR42776:SF27">
    <property type="entry name" value="DIPEPTIDYL PEPTIDASE FAMILY MEMBER 6"/>
    <property type="match status" value="1"/>
</dbReference>
<evidence type="ECO:0000313" key="3">
    <source>
        <dbReference type="EMBL" id="RZO16384.1"/>
    </source>
</evidence>
<feature type="domain" description="Peptidase S9 prolyl oligopeptidase catalytic" evidence="2">
    <location>
        <begin position="327"/>
        <end position="538"/>
    </location>
</feature>
<gene>
    <name evidence="3" type="ORF">EVB00_03045</name>
</gene>
<name>A0A520M587_9GAMM</name>
<dbReference type="SUPFAM" id="SSF82171">
    <property type="entry name" value="DPP6 N-terminal domain-like"/>
    <property type="match status" value="1"/>
</dbReference>
<dbReference type="AlphaFoldDB" id="A0A520M587"/>
<dbReference type="GO" id="GO:0004252">
    <property type="term" value="F:serine-type endopeptidase activity"/>
    <property type="evidence" value="ECO:0007669"/>
    <property type="project" value="TreeGrafter"/>
</dbReference>
<dbReference type="EMBL" id="SHBM01000048">
    <property type="protein sequence ID" value="RZO16384.1"/>
    <property type="molecule type" value="Genomic_DNA"/>
</dbReference>
<dbReference type="Gene3D" id="3.40.50.1820">
    <property type="entry name" value="alpha/beta hydrolase"/>
    <property type="match status" value="1"/>
</dbReference>
<evidence type="ECO:0000259" key="2">
    <source>
        <dbReference type="Pfam" id="PF00326"/>
    </source>
</evidence>
<dbReference type="InterPro" id="IPR029058">
    <property type="entry name" value="AB_hydrolase_fold"/>
</dbReference>